<feature type="compositionally biased region" description="Polar residues" evidence="1">
    <location>
        <begin position="287"/>
        <end position="296"/>
    </location>
</feature>
<dbReference type="EMBL" id="CAJPIZ010007305">
    <property type="protein sequence ID" value="CAG2110211.1"/>
    <property type="molecule type" value="Genomic_DNA"/>
</dbReference>
<dbReference type="AlphaFoldDB" id="A0A7R9Q369"/>
<gene>
    <name evidence="2" type="ORF">OSB1V03_LOCUS10196</name>
</gene>
<dbReference type="EMBL" id="OC861880">
    <property type="protein sequence ID" value="CAD7629781.1"/>
    <property type="molecule type" value="Genomic_DNA"/>
</dbReference>
<dbReference type="OrthoDB" id="10516544at2759"/>
<evidence type="ECO:0000256" key="1">
    <source>
        <dbReference type="SAM" id="MobiDB-lite"/>
    </source>
</evidence>
<reference evidence="2" key="1">
    <citation type="submission" date="2020-11" db="EMBL/GenBank/DDBJ databases">
        <authorList>
            <person name="Tran Van P."/>
        </authorList>
    </citation>
    <scope>NUCLEOTIDE SEQUENCE</scope>
</reference>
<keyword evidence="3" id="KW-1185">Reference proteome</keyword>
<sequence>MVWAKKSDQNDADLCANPVVYSADRLNSKTVRLFRGDKAWDLTGFPDHKSRPVETTKLAKNTFKHLLPVTERQRVVTVSEGSPSVVNLTVKFGDKRWWGWAKDSETGDVTQLGTSVGYFWDQIPRDNGFAAVFHNADKEDPMLIGLEANAKHSNKHMKIHYFSTKEGKGFLIPKKSHYFDEKDFPIDMTDAFSWPSKASKYTIYIIRKDKYCRLTDAHKACCTKWESNEQLFGCSYSKTRNFSPPEEVKNENSSPNAQEANPNDGKPAPVGESVSGAVSTAPGGQPPTDSASNPADSVTKPTNKTDDKPKKSGAAHNHRITTDIIV</sequence>
<evidence type="ECO:0000313" key="2">
    <source>
        <dbReference type="EMBL" id="CAD7629781.1"/>
    </source>
</evidence>
<dbReference type="Proteomes" id="UP000759131">
    <property type="component" value="Unassembled WGS sequence"/>
</dbReference>
<protein>
    <submittedName>
        <fullName evidence="2">Uncharacterized protein</fullName>
    </submittedName>
</protein>
<feature type="region of interest" description="Disordered" evidence="1">
    <location>
        <begin position="242"/>
        <end position="326"/>
    </location>
</feature>
<evidence type="ECO:0000313" key="3">
    <source>
        <dbReference type="Proteomes" id="UP000759131"/>
    </source>
</evidence>
<organism evidence="2">
    <name type="scientific">Medioppia subpectinata</name>
    <dbReference type="NCBI Taxonomy" id="1979941"/>
    <lineage>
        <taxon>Eukaryota</taxon>
        <taxon>Metazoa</taxon>
        <taxon>Ecdysozoa</taxon>
        <taxon>Arthropoda</taxon>
        <taxon>Chelicerata</taxon>
        <taxon>Arachnida</taxon>
        <taxon>Acari</taxon>
        <taxon>Acariformes</taxon>
        <taxon>Sarcoptiformes</taxon>
        <taxon>Oribatida</taxon>
        <taxon>Brachypylina</taxon>
        <taxon>Oppioidea</taxon>
        <taxon>Oppiidae</taxon>
        <taxon>Medioppia</taxon>
    </lineage>
</organism>
<name>A0A7R9Q369_9ACAR</name>
<proteinExistence type="predicted"/>
<accession>A0A7R9Q369</accession>
<feature type="compositionally biased region" description="Polar residues" evidence="1">
    <location>
        <begin position="251"/>
        <end position="261"/>
    </location>
</feature>